<dbReference type="PANTHER" id="PTHR13248">
    <property type="entry name" value="TRANSCRIPTION ELONGATION FACTOR B POLYPEPTIDE 2"/>
    <property type="match status" value="1"/>
</dbReference>
<evidence type="ECO:0000256" key="1">
    <source>
        <dbReference type="SAM" id="MobiDB-lite"/>
    </source>
</evidence>
<gene>
    <name evidence="3" type="ORF">AGLY_015338</name>
</gene>
<dbReference type="EMBL" id="VYZN01000070">
    <property type="protein sequence ID" value="KAE9524299.1"/>
    <property type="molecule type" value="Genomic_DNA"/>
</dbReference>
<dbReference type="InterPro" id="IPR029071">
    <property type="entry name" value="Ubiquitin-like_domsf"/>
</dbReference>
<evidence type="ECO:0000259" key="2">
    <source>
        <dbReference type="PROSITE" id="PS50053"/>
    </source>
</evidence>
<dbReference type="Gene3D" id="3.10.20.90">
    <property type="entry name" value="Phosphatidylinositol 3-kinase Catalytic Subunit, Chain A, domain 1"/>
    <property type="match status" value="1"/>
</dbReference>
<protein>
    <recommendedName>
        <fullName evidence="2">Ubiquitin-like domain-containing protein</fullName>
    </recommendedName>
</protein>
<organism evidence="3 4">
    <name type="scientific">Aphis glycines</name>
    <name type="common">Soybean aphid</name>
    <dbReference type="NCBI Taxonomy" id="307491"/>
    <lineage>
        <taxon>Eukaryota</taxon>
        <taxon>Metazoa</taxon>
        <taxon>Ecdysozoa</taxon>
        <taxon>Arthropoda</taxon>
        <taxon>Hexapoda</taxon>
        <taxon>Insecta</taxon>
        <taxon>Pterygota</taxon>
        <taxon>Neoptera</taxon>
        <taxon>Paraneoptera</taxon>
        <taxon>Hemiptera</taxon>
        <taxon>Sternorrhyncha</taxon>
        <taxon>Aphidomorpha</taxon>
        <taxon>Aphidoidea</taxon>
        <taxon>Aphididae</taxon>
        <taxon>Aphidini</taxon>
        <taxon>Aphis</taxon>
        <taxon>Aphis</taxon>
    </lineage>
</organism>
<feature type="compositionally biased region" description="Low complexity" evidence="1">
    <location>
        <begin position="145"/>
        <end position="163"/>
    </location>
</feature>
<evidence type="ECO:0000313" key="3">
    <source>
        <dbReference type="EMBL" id="KAE9524299.1"/>
    </source>
</evidence>
<comment type="caution">
    <text evidence="3">The sequence shown here is derived from an EMBL/GenBank/DDBJ whole genome shotgun (WGS) entry which is preliminary data.</text>
</comment>
<proteinExistence type="predicted"/>
<feature type="domain" description="Ubiquitin-like" evidence="2">
    <location>
        <begin position="27"/>
        <end position="89"/>
    </location>
</feature>
<dbReference type="GO" id="GO:0006368">
    <property type="term" value="P:transcription elongation by RNA polymerase II"/>
    <property type="evidence" value="ECO:0007669"/>
    <property type="project" value="InterPro"/>
</dbReference>
<dbReference type="PANTHER" id="PTHR13248:SF4">
    <property type="entry name" value="ELONGIN B"/>
    <property type="match status" value="1"/>
</dbReference>
<dbReference type="AlphaFoldDB" id="A0A6G0T142"/>
<dbReference type="InterPro" id="IPR000626">
    <property type="entry name" value="Ubiquitin-like_dom"/>
</dbReference>
<evidence type="ECO:0000313" key="4">
    <source>
        <dbReference type="Proteomes" id="UP000475862"/>
    </source>
</evidence>
<dbReference type="Proteomes" id="UP000475862">
    <property type="component" value="Unassembled WGS sequence"/>
</dbReference>
<feature type="compositionally biased region" description="Basic and acidic residues" evidence="1">
    <location>
        <begin position="171"/>
        <end position="184"/>
    </location>
</feature>
<dbReference type="GO" id="GO:0030891">
    <property type="term" value="C:VCB complex"/>
    <property type="evidence" value="ECO:0007669"/>
    <property type="project" value="InterPro"/>
</dbReference>
<feature type="region of interest" description="Disordered" evidence="1">
    <location>
        <begin position="139"/>
        <end position="191"/>
    </location>
</feature>
<dbReference type="SUPFAM" id="SSF54236">
    <property type="entry name" value="Ubiquitin-like"/>
    <property type="match status" value="1"/>
</dbReference>
<reference evidence="3 4" key="1">
    <citation type="submission" date="2019-08" db="EMBL/GenBank/DDBJ databases">
        <title>The genome of the soybean aphid Biotype 1, its phylome, world population structure and adaptation to the North American continent.</title>
        <authorList>
            <person name="Giordano R."/>
            <person name="Donthu R.K."/>
            <person name="Hernandez A.G."/>
            <person name="Wright C.L."/>
            <person name="Zimin A.V."/>
        </authorList>
    </citation>
    <scope>NUCLEOTIDE SEQUENCE [LARGE SCALE GENOMIC DNA]</scope>
    <source>
        <tissue evidence="3">Whole aphids</tissue>
    </source>
</reference>
<dbReference type="Pfam" id="PF00240">
    <property type="entry name" value="ubiquitin"/>
    <property type="match status" value="1"/>
</dbReference>
<dbReference type="InterPro" id="IPR039049">
    <property type="entry name" value="ELOB"/>
</dbReference>
<name>A0A6G0T142_APHGL</name>
<sequence length="191" mass="21599">MMIQYNKTYENLAAVSGVNFLQAFSKMSAYFVIQRKMQYILTDVEDNLLVRDLKCIIESVINVSPENQQLYYKNKILNETKTLSACGLSRYFATAHRPATIGLALKMENDEFEKLELTPYPMEPEMRFTQKTSQFLAEPKGKTYGYSDPSSEASGSGEPSGSGIPKGKLNINDKPKSKPSSNEKSKRKQRK</sequence>
<dbReference type="GO" id="GO:0070449">
    <property type="term" value="C:elongin complex"/>
    <property type="evidence" value="ECO:0007669"/>
    <property type="project" value="InterPro"/>
</dbReference>
<accession>A0A6G0T142</accession>
<keyword evidence="4" id="KW-1185">Reference proteome</keyword>
<dbReference type="PROSITE" id="PS50053">
    <property type="entry name" value="UBIQUITIN_2"/>
    <property type="match status" value="1"/>
</dbReference>
<dbReference type="OrthoDB" id="7537057at2759"/>